<protein>
    <recommendedName>
        <fullName evidence="2">Calcium/calmodulin-dependent protein kinase II association-domain domain-containing protein</fullName>
    </recommendedName>
</protein>
<organism evidence="3 4">
    <name type="scientific">Sphaerisporangium flaviroseum</name>
    <dbReference type="NCBI Taxonomy" id="509199"/>
    <lineage>
        <taxon>Bacteria</taxon>
        <taxon>Bacillati</taxon>
        <taxon>Actinomycetota</taxon>
        <taxon>Actinomycetes</taxon>
        <taxon>Streptosporangiales</taxon>
        <taxon>Streptosporangiaceae</taxon>
        <taxon>Sphaerisporangium</taxon>
    </lineage>
</organism>
<dbReference type="Proteomes" id="UP001500888">
    <property type="component" value="Unassembled WGS sequence"/>
</dbReference>
<keyword evidence="4" id="KW-1185">Reference proteome</keyword>
<dbReference type="Gene3D" id="3.10.450.50">
    <property type="match status" value="1"/>
</dbReference>
<dbReference type="NCBIfam" id="TIGR02246">
    <property type="entry name" value="SgcJ/EcaC family oxidoreductase"/>
    <property type="match status" value="1"/>
</dbReference>
<accession>A0ABP7IQN8</accession>
<evidence type="ECO:0000313" key="3">
    <source>
        <dbReference type="EMBL" id="GAA3824536.1"/>
    </source>
</evidence>
<sequence length="176" mass="19446">MALIGAATPATSMTPVTGTAAPVGSPVPESGRTDPDLTALRHIWERQAEAWARGDGNAYAMNYTPDADLVNIKGEHLHSRPVIATQIQRYFNNQLKNTHLLRLEEKVRLISPTMAIIVRKDCVLYGAEKSCRPDTLSLNTSVAVKHLGKWMITSFHNTLVMPQDDQRPPFRISSTS</sequence>
<reference evidence="4" key="1">
    <citation type="journal article" date="2019" name="Int. J. Syst. Evol. Microbiol.">
        <title>The Global Catalogue of Microorganisms (GCM) 10K type strain sequencing project: providing services to taxonomists for standard genome sequencing and annotation.</title>
        <authorList>
            <consortium name="The Broad Institute Genomics Platform"/>
            <consortium name="The Broad Institute Genome Sequencing Center for Infectious Disease"/>
            <person name="Wu L."/>
            <person name="Ma J."/>
        </authorList>
    </citation>
    <scope>NUCLEOTIDE SEQUENCE [LARGE SCALE GENOMIC DNA]</scope>
    <source>
        <strain evidence="4">JCM 16908</strain>
    </source>
</reference>
<feature type="region of interest" description="Disordered" evidence="1">
    <location>
        <begin position="1"/>
        <end position="34"/>
    </location>
</feature>
<evidence type="ECO:0000313" key="4">
    <source>
        <dbReference type="Proteomes" id="UP001500888"/>
    </source>
</evidence>
<dbReference type="Pfam" id="PF08332">
    <property type="entry name" value="CaMKII_AD"/>
    <property type="match status" value="1"/>
</dbReference>
<evidence type="ECO:0000259" key="2">
    <source>
        <dbReference type="Pfam" id="PF08332"/>
    </source>
</evidence>
<comment type="caution">
    <text evidence="3">The sequence shown here is derived from an EMBL/GenBank/DDBJ whole genome shotgun (WGS) entry which is preliminary data.</text>
</comment>
<evidence type="ECO:0000256" key="1">
    <source>
        <dbReference type="SAM" id="MobiDB-lite"/>
    </source>
</evidence>
<dbReference type="InterPro" id="IPR011944">
    <property type="entry name" value="Steroid_delta5-4_isomerase"/>
</dbReference>
<dbReference type="EMBL" id="BAAAZR010000019">
    <property type="protein sequence ID" value="GAA3824536.1"/>
    <property type="molecule type" value="Genomic_DNA"/>
</dbReference>
<proteinExistence type="predicted"/>
<gene>
    <name evidence="3" type="ORF">GCM10022226_51540</name>
</gene>
<dbReference type="InterPro" id="IPR032710">
    <property type="entry name" value="NTF2-like_dom_sf"/>
</dbReference>
<dbReference type="RefSeq" id="WP_344945268.1">
    <property type="nucleotide sequence ID" value="NZ_BAAAZR010000019.1"/>
</dbReference>
<feature type="domain" description="Calcium/calmodulin-dependent protein kinase II association-domain" evidence="2">
    <location>
        <begin position="42"/>
        <end position="157"/>
    </location>
</feature>
<dbReference type="InterPro" id="IPR013543">
    <property type="entry name" value="Ca/CaM-dep_prot_kinase-assoc"/>
</dbReference>
<dbReference type="SUPFAM" id="SSF54427">
    <property type="entry name" value="NTF2-like"/>
    <property type="match status" value="1"/>
</dbReference>
<name>A0ABP7IQN8_9ACTN</name>